<gene>
    <name evidence="1" type="ORF">CROQUDRAFT_651442</name>
</gene>
<evidence type="ECO:0000313" key="2">
    <source>
        <dbReference type="Proteomes" id="UP000886653"/>
    </source>
</evidence>
<name>A0A9P6NS50_9BASI</name>
<sequence length="64" mass="6958">MMSTDGSFIPNAGGRAAKVTESVTFSHGYGSTTGISTYEMEATGLFVAFVNYWQNHYNQDPSNL</sequence>
<accession>A0A9P6NS50</accession>
<proteinExistence type="predicted"/>
<comment type="caution">
    <text evidence="1">The sequence shown here is derived from an EMBL/GenBank/DDBJ whole genome shotgun (WGS) entry which is preliminary data.</text>
</comment>
<dbReference type="EMBL" id="MU167214">
    <property type="protein sequence ID" value="KAG0151228.1"/>
    <property type="molecule type" value="Genomic_DNA"/>
</dbReference>
<organism evidence="1 2">
    <name type="scientific">Cronartium quercuum f. sp. fusiforme G11</name>
    <dbReference type="NCBI Taxonomy" id="708437"/>
    <lineage>
        <taxon>Eukaryota</taxon>
        <taxon>Fungi</taxon>
        <taxon>Dikarya</taxon>
        <taxon>Basidiomycota</taxon>
        <taxon>Pucciniomycotina</taxon>
        <taxon>Pucciniomycetes</taxon>
        <taxon>Pucciniales</taxon>
        <taxon>Coleosporiaceae</taxon>
        <taxon>Cronartium</taxon>
    </lineage>
</organism>
<dbReference type="AlphaFoldDB" id="A0A9P6NS50"/>
<evidence type="ECO:0000313" key="1">
    <source>
        <dbReference type="EMBL" id="KAG0151228.1"/>
    </source>
</evidence>
<dbReference type="Proteomes" id="UP000886653">
    <property type="component" value="Unassembled WGS sequence"/>
</dbReference>
<keyword evidence="2" id="KW-1185">Reference proteome</keyword>
<reference evidence="1" key="1">
    <citation type="submission" date="2013-11" db="EMBL/GenBank/DDBJ databases">
        <title>Genome sequence of the fusiform rust pathogen reveals effectors for host alternation and coevolution with pine.</title>
        <authorList>
            <consortium name="DOE Joint Genome Institute"/>
            <person name="Smith K."/>
            <person name="Pendleton A."/>
            <person name="Kubisiak T."/>
            <person name="Anderson C."/>
            <person name="Salamov A."/>
            <person name="Aerts A."/>
            <person name="Riley R."/>
            <person name="Clum A."/>
            <person name="Lindquist E."/>
            <person name="Ence D."/>
            <person name="Campbell M."/>
            <person name="Kronenberg Z."/>
            <person name="Feau N."/>
            <person name="Dhillon B."/>
            <person name="Hamelin R."/>
            <person name="Burleigh J."/>
            <person name="Smith J."/>
            <person name="Yandell M."/>
            <person name="Nelson C."/>
            <person name="Grigoriev I."/>
            <person name="Davis J."/>
        </authorList>
    </citation>
    <scope>NUCLEOTIDE SEQUENCE</scope>
    <source>
        <strain evidence="1">G11</strain>
    </source>
</reference>
<protein>
    <submittedName>
        <fullName evidence="1">Uncharacterized protein</fullName>
    </submittedName>
</protein>